<dbReference type="Proteomes" id="UP001597380">
    <property type="component" value="Unassembled WGS sequence"/>
</dbReference>
<reference evidence="4" key="1">
    <citation type="journal article" date="2019" name="Int. J. Syst. Evol. Microbiol.">
        <title>The Global Catalogue of Microorganisms (GCM) 10K type strain sequencing project: providing services to taxonomists for standard genome sequencing and annotation.</title>
        <authorList>
            <consortium name="The Broad Institute Genomics Platform"/>
            <consortium name="The Broad Institute Genome Sequencing Center for Infectious Disease"/>
            <person name="Wu L."/>
            <person name="Ma J."/>
        </authorList>
    </citation>
    <scope>NUCLEOTIDE SEQUENCE [LARGE SCALE GENOMIC DNA]</scope>
    <source>
        <strain evidence="4">CGMCC 1.10992</strain>
    </source>
</reference>
<name>A0ABW4XIL6_9GAMM</name>
<proteinExistence type="predicted"/>
<comment type="caution">
    <text evidence="3">The sequence shown here is derived from an EMBL/GenBank/DDBJ whole genome shotgun (WGS) entry which is preliminary data.</text>
</comment>
<dbReference type="RefSeq" id="WP_345337842.1">
    <property type="nucleotide sequence ID" value="NZ_BAABLI010000004.1"/>
</dbReference>
<dbReference type="EMBL" id="JBHUHT010000007">
    <property type="protein sequence ID" value="MFD2095090.1"/>
    <property type="molecule type" value="Genomic_DNA"/>
</dbReference>
<evidence type="ECO:0000313" key="4">
    <source>
        <dbReference type="Proteomes" id="UP001597380"/>
    </source>
</evidence>
<feature type="transmembrane region" description="Helical" evidence="2">
    <location>
        <begin position="104"/>
        <end position="124"/>
    </location>
</feature>
<evidence type="ECO:0000256" key="2">
    <source>
        <dbReference type="SAM" id="Phobius"/>
    </source>
</evidence>
<feature type="transmembrane region" description="Helical" evidence="2">
    <location>
        <begin position="75"/>
        <end position="98"/>
    </location>
</feature>
<gene>
    <name evidence="3" type="ORF">ACFSJ3_03775</name>
</gene>
<evidence type="ECO:0000313" key="3">
    <source>
        <dbReference type="EMBL" id="MFD2095090.1"/>
    </source>
</evidence>
<keyword evidence="2" id="KW-1133">Transmembrane helix</keyword>
<sequence length="129" mass="14812">MAKKYQLVHPTLGTKWRPQKHQQKLVETEQPKGSYQRPMPNRETIHPLESQLTEVDSLEKMTSPKQKPWIRKASWIIFGSISILGILMAASMAITTAQMGEPEVAFFVFFLISAIPIIYLKILFDGRKK</sequence>
<protein>
    <submittedName>
        <fullName evidence="3">Uncharacterized protein</fullName>
    </submittedName>
</protein>
<keyword evidence="4" id="KW-1185">Reference proteome</keyword>
<keyword evidence="2" id="KW-0472">Membrane</keyword>
<feature type="region of interest" description="Disordered" evidence="1">
    <location>
        <begin position="17"/>
        <end position="43"/>
    </location>
</feature>
<keyword evidence="2" id="KW-0812">Transmembrane</keyword>
<accession>A0ABW4XIL6</accession>
<organism evidence="3 4">
    <name type="scientific">Corallincola platygyrae</name>
    <dbReference type="NCBI Taxonomy" id="1193278"/>
    <lineage>
        <taxon>Bacteria</taxon>
        <taxon>Pseudomonadati</taxon>
        <taxon>Pseudomonadota</taxon>
        <taxon>Gammaproteobacteria</taxon>
        <taxon>Alteromonadales</taxon>
        <taxon>Psychromonadaceae</taxon>
        <taxon>Corallincola</taxon>
    </lineage>
</organism>
<evidence type="ECO:0000256" key="1">
    <source>
        <dbReference type="SAM" id="MobiDB-lite"/>
    </source>
</evidence>